<evidence type="ECO:0000313" key="1">
    <source>
        <dbReference type="EMBL" id="MBB5021255.1"/>
    </source>
</evidence>
<reference evidence="1 2" key="1">
    <citation type="submission" date="2020-08" db="EMBL/GenBank/DDBJ databases">
        <title>Genomic Encyclopedia of Type Strains, Phase IV (KMG-IV): sequencing the most valuable type-strain genomes for metagenomic binning, comparative biology and taxonomic classification.</title>
        <authorList>
            <person name="Goeker M."/>
        </authorList>
    </citation>
    <scope>NUCLEOTIDE SEQUENCE [LARGE SCALE GENOMIC DNA]</scope>
    <source>
        <strain evidence="1 2">DSM 22071</strain>
    </source>
</reference>
<proteinExistence type="predicted"/>
<evidence type="ECO:0008006" key="3">
    <source>
        <dbReference type="Google" id="ProtNLM"/>
    </source>
</evidence>
<gene>
    <name evidence="1" type="ORF">HNR37_000561</name>
</gene>
<comment type="caution">
    <text evidence="1">The sequence shown here is derived from an EMBL/GenBank/DDBJ whole genome shotgun (WGS) entry which is preliminary data.</text>
</comment>
<evidence type="ECO:0000313" key="2">
    <source>
        <dbReference type="Proteomes" id="UP000528322"/>
    </source>
</evidence>
<dbReference type="RefSeq" id="WP_183729617.1">
    <property type="nucleotide sequence ID" value="NZ_JACHID010000002.1"/>
</dbReference>
<dbReference type="Proteomes" id="UP000528322">
    <property type="component" value="Unassembled WGS sequence"/>
</dbReference>
<name>A0A7W8DGC1_9BACT</name>
<keyword evidence="2" id="KW-1185">Reference proteome</keyword>
<accession>A0A7W8DGC1</accession>
<protein>
    <recommendedName>
        <fullName evidence="3">DUF2007 domain-containing protein</fullName>
    </recommendedName>
</protein>
<sequence length="79" mass="9024">MLAFEGYELLKEYHDENTANLSMSLLRSADIDCKLEKAKFTAEPVNFSAMSRFNIYVRADELGVAQEILQQYPDDTQGE</sequence>
<dbReference type="EMBL" id="JACHID010000002">
    <property type="protein sequence ID" value="MBB5021255.1"/>
    <property type="molecule type" value="Genomic_DNA"/>
</dbReference>
<organism evidence="1 2">
    <name type="scientific">Desulfurispira natronophila</name>
    <dbReference type="NCBI Taxonomy" id="682562"/>
    <lineage>
        <taxon>Bacteria</taxon>
        <taxon>Pseudomonadati</taxon>
        <taxon>Chrysiogenota</taxon>
        <taxon>Chrysiogenia</taxon>
        <taxon>Chrysiogenales</taxon>
        <taxon>Chrysiogenaceae</taxon>
        <taxon>Desulfurispira</taxon>
    </lineage>
</organism>
<dbReference type="AlphaFoldDB" id="A0A7W8DGC1"/>